<proteinExistence type="predicted"/>
<dbReference type="AlphaFoldDB" id="A0A660LEW0"/>
<gene>
    <name evidence="2" type="ORF">C8N24_2969</name>
</gene>
<comment type="caution">
    <text evidence="2">The sequence shown here is derived from an EMBL/GenBank/DDBJ whole genome shotgun (WGS) entry which is preliminary data.</text>
</comment>
<dbReference type="EMBL" id="RBIL01000001">
    <property type="protein sequence ID" value="RKQ93109.1"/>
    <property type="molecule type" value="Genomic_DNA"/>
</dbReference>
<feature type="domain" description="Methyltransferase type 11" evidence="1">
    <location>
        <begin position="48"/>
        <end position="125"/>
    </location>
</feature>
<name>A0A660LEW0_9ACTN</name>
<sequence length="256" mass="27743">MARRPQRLTPAGDFDYEAAGDGYARLRRTDPRLAAVVHGALGDARTVLNVGAGSGSYEPEDRYVVAVEPSAAMRAQRPPDRPAVDAVAEALPFDTGTFDAAMAMITVHQWPDLERGLGELRRVARGPVVVLTFDPDALLGFWLADYVPELLEAERPRMPAIARIAAALGGEAEVAAPPIPRDCVDGFIEAYYARPEAFLDADVRAAQSAWAHTGADVTSGLARLREDLEDGGWDERYGDLRKRPEYVGSLRLVTSS</sequence>
<keyword evidence="2" id="KW-0489">Methyltransferase</keyword>
<dbReference type="InterPro" id="IPR013216">
    <property type="entry name" value="Methyltransf_11"/>
</dbReference>
<evidence type="ECO:0000259" key="1">
    <source>
        <dbReference type="Pfam" id="PF08241"/>
    </source>
</evidence>
<keyword evidence="3" id="KW-1185">Reference proteome</keyword>
<dbReference type="RefSeq" id="WP_211339972.1">
    <property type="nucleotide sequence ID" value="NZ_RBIL01000001.1"/>
</dbReference>
<keyword evidence="2" id="KW-0808">Transferase</keyword>
<evidence type="ECO:0000313" key="2">
    <source>
        <dbReference type="EMBL" id="RKQ93109.1"/>
    </source>
</evidence>
<dbReference type="GO" id="GO:0008757">
    <property type="term" value="F:S-adenosylmethionine-dependent methyltransferase activity"/>
    <property type="evidence" value="ECO:0007669"/>
    <property type="project" value="InterPro"/>
</dbReference>
<accession>A0A660LEW0</accession>
<reference evidence="2 3" key="1">
    <citation type="submission" date="2018-10" db="EMBL/GenBank/DDBJ databases">
        <title>Genomic Encyclopedia of Archaeal and Bacterial Type Strains, Phase II (KMG-II): from individual species to whole genera.</title>
        <authorList>
            <person name="Goeker M."/>
        </authorList>
    </citation>
    <scope>NUCLEOTIDE SEQUENCE [LARGE SCALE GENOMIC DNA]</scope>
    <source>
        <strain evidence="2 3">DSM 14954</strain>
    </source>
</reference>
<organism evidence="2 3">
    <name type="scientific">Solirubrobacter pauli</name>
    <dbReference type="NCBI Taxonomy" id="166793"/>
    <lineage>
        <taxon>Bacteria</taxon>
        <taxon>Bacillati</taxon>
        <taxon>Actinomycetota</taxon>
        <taxon>Thermoleophilia</taxon>
        <taxon>Solirubrobacterales</taxon>
        <taxon>Solirubrobacteraceae</taxon>
        <taxon>Solirubrobacter</taxon>
    </lineage>
</organism>
<dbReference type="Gene3D" id="3.40.50.150">
    <property type="entry name" value="Vaccinia Virus protein VP39"/>
    <property type="match status" value="1"/>
</dbReference>
<dbReference type="GO" id="GO:0032259">
    <property type="term" value="P:methylation"/>
    <property type="evidence" value="ECO:0007669"/>
    <property type="project" value="UniProtKB-KW"/>
</dbReference>
<dbReference type="SUPFAM" id="SSF53335">
    <property type="entry name" value="S-adenosyl-L-methionine-dependent methyltransferases"/>
    <property type="match status" value="1"/>
</dbReference>
<dbReference type="InterPro" id="IPR029063">
    <property type="entry name" value="SAM-dependent_MTases_sf"/>
</dbReference>
<dbReference type="Pfam" id="PF08241">
    <property type="entry name" value="Methyltransf_11"/>
    <property type="match status" value="1"/>
</dbReference>
<protein>
    <submittedName>
        <fullName evidence="2">Methyltransferase family protein</fullName>
    </submittedName>
</protein>
<evidence type="ECO:0000313" key="3">
    <source>
        <dbReference type="Proteomes" id="UP000278962"/>
    </source>
</evidence>
<dbReference type="Proteomes" id="UP000278962">
    <property type="component" value="Unassembled WGS sequence"/>
</dbReference>